<protein>
    <submittedName>
        <fullName evidence="4">Zwei Ig domain protein zig-4</fullName>
    </submittedName>
</protein>
<dbReference type="InterPro" id="IPR036179">
    <property type="entry name" value="Ig-like_dom_sf"/>
</dbReference>
<keyword evidence="1" id="KW-0393">Immunoglobulin domain</keyword>
<dbReference type="GO" id="GO:0098632">
    <property type="term" value="F:cell-cell adhesion mediator activity"/>
    <property type="evidence" value="ECO:0007669"/>
    <property type="project" value="TreeGrafter"/>
</dbReference>
<dbReference type="InterPro" id="IPR013783">
    <property type="entry name" value="Ig-like_fold"/>
</dbReference>
<dbReference type="Gene3D" id="2.60.40.10">
    <property type="entry name" value="Immunoglobulins"/>
    <property type="match status" value="2"/>
</dbReference>
<dbReference type="PANTHER" id="PTHR10075:SF14">
    <property type="entry name" value="CELL ADHESION MOLECULE DSCAM2-RELATED"/>
    <property type="match status" value="1"/>
</dbReference>
<proteinExistence type="predicted"/>
<dbReference type="GO" id="GO:0030424">
    <property type="term" value="C:axon"/>
    <property type="evidence" value="ECO:0007669"/>
    <property type="project" value="TreeGrafter"/>
</dbReference>
<feature type="domain" description="Ig-like" evidence="2">
    <location>
        <begin position="53"/>
        <end position="182"/>
    </location>
</feature>
<dbReference type="GO" id="GO:0007156">
    <property type="term" value="P:homophilic cell adhesion via plasma membrane adhesion molecules"/>
    <property type="evidence" value="ECO:0007669"/>
    <property type="project" value="TreeGrafter"/>
</dbReference>
<dbReference type="SMART" id="SM00409">
    <property type="entry name" value="IG"/>
    <property type="match status" value="2"/>
</dbReference>
<name>A0AAJ6QTV0_9ACAR</name>
<dbReference type="InterPro" id="IPR003598">
    <property type="entry name" value="Ig_sub2"/>
</dbReference>
<dbReference type="GO" id="GO:0005886">
    <property type="term" value="C:plasma membrane"/>
    <property type="evidence" value="ECO:0007669"/>
    <property type="project" value="TreeGrafter"/>
</dbReference>
<dbReference type="SMART" id="SM00408">
    <property type="entry name" value="IGc2"/>
    <property type="match status" value="2"/>
</dbReference>
<dbReference type="AlphaFoldDB" id="A0AAJ6QTV0"/>
<dbReference type="GeneID" id="100907802"/>
<organism evidence="3 4">
    <name type="scientific">Galendromus occidentalis</name>
    <name type="common">western predatory mite</name>
    <dbReference type="NCBI Taxonomy" id="34638"/>
    <lineage>
        <taxon>Eukaryota</taxon>
        <taxon>Metazoa</taxon>
        <taxon>Ecdysozoa</taxon>
        <taxon>Arthropoda</taxon>
        <taxon>Chelicerata</taxon>
        <taxon>Arachnida</taxon>
        <taxon>Acari</taxon>
        <taxon>Parasitiformes</taxon>
        <taxon>Mesostigmata</taxon>
        <taxon>Gamasina</taxon>
        <taxon>Phytoseioidea</taxon>
        <taxon>Phytoseiidae</taxon>
        <taxon>Typhlodrominae</taxon>
        <taxon>Galendromus</taxon>
    </lineage>
</organism>
<keyword evidence="3" id="KW-1185">Reference proteome</keyword>
<dbReference type="InterPro" id="IPR013098">
    <property type="entry name" value="Ig_I-set"/>
</dbReference>
<dbReference type="InterPro" id="IPR007110">
    <property type="entry name" value="Ig-like_dom"/>
</dbReference>
<dbReference type="PROSITE" id="PS50835">
    <property type="entry name" value="IG_LIKE"/>
    <property type="match status" value="2"/>
</dbReference>
<dbReference type="RefSeq" id="XP_003743675.1">
    <property type="nucleotide sequence ID" value="XM_003743627.2"/>
</dbReference>
<evidence type="ECO:0000313" key="4">
    <source>
        <dbReference type="RefSeq" id="XP_003743675.1"/>
    </source>
</evidence>
<dbReference type="PANTHER" id="PTHR10075">
    <property type="entry name" value="BASIGIN RELATED"/>
    <property type="match status" value="1"/>
</dbReference>
<dbReference type="GO" id="GO:0007411">
    <property type="term" value="P:axon guidance"/>
    <property type="evidence" value="ECO:0007669"/>
    <property type="project" value="TreeGrafter"/>
</dbReference>
<accession>A0AAJ6QTV0</accession>
<gene>
    <name evidence="4" type="primary">LOC100907802</name>
</gene>
<dbReference type="CTD" id="38513"/>
<feature type="domain" description="Ig-like" evidence="2">
    <location>
        <begin position="208"/>
        <end position="297"/>
    </location>
</feature>
<dbReference type="Pfam" id="PF13927">
    <property type="entry name" value="Ig_3"/>
    <property type="match status" value="1"/>
</dbReference>
<dbReference type="Pfam" id="PF07679">
    <property type="entry name" value="I-set"/>
    <property type="match status" value="1"/>
</dbReference>
<evidence type="ECO:0000256" key="1">
    <source>
        <dbReference type="ARBA" id="ARBA00023319"/>
    </source>
</evidence>
<dbReference type="SUPFAM" id="SSF48726">
    <property type="entry name" value="Immunoglobulin"/>
    <property type="match status" value="2"/>
</dbReference>
<dbReference type="InterPro" id="IPR003599">
    <property type="entry name" value="Ig_sub"/>
</dbReference>
<evidence type="ECO:0000313" key="3">
    <source>
        <dbReference type="Proteomes" id="UP000694867"/>
    </source>
</evidence>
<evidence type="ECO:0000259" key="2">
    <source>
        <dbReference type="PROSITE" id="PS50835"/>
    </source>
</evidence>
<dbReference type="Proteomes" id="UP000694867">
    <property type="component" value="Unplaced"/>
</dbReference>
<sequence>MSLRLSKDSSLLRWTLVVAAVLLSVAPLSTTAFVLPRTRLTARDLQRIESDRPQHFLFTRQSRAGLQRNGRSINGYYRLQVNVTGPRESVFQDEQTVLECVAFGPKPATIYWLKNGEKLPQDGAYGSNIFTRENHVKKGFSLTEVKSKLFIDCASLADEAEYTCVAATPEVTRSASYKLQLSRAPNLLAAPRCRNPSKKSMHFNSVSPARITMWTHNKLATSGMDVILVCRAQGSNVALNWYNEDTKQSVTEQNSDRFRILDNGDLEIKNIRWEDMGGYACSAENELGSDRQTAFLYPLAPNSEDDY</sequence>
<dbReference type="KEGG" id="goe:100907802"/>
<dbReference type="GO" id="GO:0070593">
    <property type="term" value="P:dendrite self-avoidance"/>
    <property type="evidence" value="ECO:0007669"/>
    <property type="project" value="TreeGrafter"/>
</dbReference>
<reference evidence="4" key="1">
    <citation type="submission" date="2025-08" db="UniProtKB">
        <authorList>
            <consortium name="RefSeq"/>
        </authorList>
    </citation>
    <scope>IDENTIFICATION</scope>
</reference>